<dbReference type="InterPro" id="IPR015378">
    <property type="entry name" value="Transposase-like_Mu_C"/>
</dbReference>
<accession>A0ABR5JEP3</accession>
<evidence type="ECO:0000313" key="4">
    <source>
        <dbReference type="Proteomes" id="UP000037020"/>
    </source>
</evidence>
<evidence type="ECO:0000259" key="2">
    <source>
        <dbReference type="Pfam" id="PF09299"/>
    </source>
</evidence>
<feature type="region of interest" description="Disordered" evidence="1">
    <location>
        <begin position="127"/>
        <end position="159"/>
    </location>
</feature>
<keyword evidence="4" id="KW-1185">Reference proteome</keyword>
<feature type="domain" description="Transposase-like Mu C-terminal" evidence="2">
    <location>
        <begin position="29"/>
        <end position="91"/>
    </location>
</feature>
<sequence length="172" mass="19025">MSPNEKYAVLVSGAGHVPVALSPDEYIELLPRCQRRINSYGIRLGHRAYDGAELSPFRVQPSGAGQGERGWEVHYDPYGISCVWVRNHRGEGRVTATWRHLRACRSRWASWSSTGLTRCWPNAQAVGRTRRKSHRPPSGCWTARPAAPVTEPGPPGQGRVARGFVAGQTLMP</sequence>
<gene>
    <name evidence="3" type="ORF">ADK38_00985</name>
</gene>
<dbReference type="Pfam" id="PF09299">
    <property type="entry name" value="Mu-transpos_C"/>
    <property type="match status" value="1"/>
</dbReference>
<dbReference type="Proteomes" id="UP000037020">
    <property type="component" value="Unassembled WGS sequence"/>
</dbReference>
<evidence type="ECO:0000313" key="3">
    <source>
        <dbReference type="EMBL" id="KOG91836.1"/>
    </source>
</evidence>
<protein>
    <recommendedName>
        <fullName evidence="2">Transposase-like Mu C-terminal domain-containing protein</fullName>
    </recommendedName>
</protein>
<name>A0ABR5JEP3_9ACTN</name>
<dbReference type="EMBL" id="LGUT01000072">
    <property type="protein sequence ID" value="KOG91836.1"/>
    <property type="molecule type" value="Genomic_DNA"/>
</dbReference>
<organism evidence="3 4">
    <name type="scientific">Streptomyces varsoviensis</name>
    <dbReference type="NCBI Taxonomy" id="67373"/>
    <lineage>
        <taxon>Bacteria</taxon>
        <taxon>Bacillati</taxon>
        <taxon>Actinomycetota</taxon>
        <taxon>Actinomycetes</taxon>
        <taxon>Kitasatosporales</taxon>
        <taxon>Streptomycetaceae</taxon>
        <taxon>Streptomyces</taxon>
    </lineage>
</organism>
<comment type="caution">
    <text evidence="3">The sequence shown here is derived from an EMBL/GenBank/DDBJ whole genome shotgun (WGS) entry which is preliminary data.</text>
</comment>
<proteinExistence type="predicted"/>
<reference evidence="3 4" key="1">
    <citation type="submission" date="2015-07" db="EMBL/GenBank/DDBJ databases">
        <authorList>
            <person name="Ju K.-S."/>
            <person name="Doroghazi J.R."/>
            <person name="Metcalf W.W."/>
        </authorList>
    </citation>
    <scope>NUCLEOTIDE SEQUENCE [LARGE SCALE GENOMIC DNA]</scope>
    <source>
        <strain evidence="3 4">NRRL B-3589</strain>
    </source>
</reference>
<evidence type="ECO:0000256" key="1">
    <source>
        <dbReference type="SAM" id="MobiDB-lite"/>
    </source>
</evidence>